<dbReference type="SUPFAM" id="SSF63411">
    <property type="entry name" value="LuxS/MPP-like metallohydrolase"/>
    <property type="match status" value="2"/>
</dbReference>
<dbReference type="PANTHER" id="PTHR11851">
    <property type="entry name" value="METALLOPROTEASE"/>
    <property type="match status" value="1"/>
</dbReference>
<dbReference type="Gene3D" id="3.30.830.10">
    <property type="entry name" value="Metalloenzyme, LuxS/M16 peptidase-like"/>
    <property type="match status" value="2"/>
</dbReference>
<dbReference type="InterPro" id="IPR011249">
    <property type="entry name" value="Metalloenz_LuxS/M16"/>
</dbReference>
<gene>
    <name evidence="5" type="ORF">NE536_05370</name>
</gene>
<feature type="domain" description="Peptidase M16 N-terminal" evidence="3">
    <location>
        <begin position="58"/>
        <end position="172"/>
    </location>
</feature>
<evidence type="ECO:0000256" key="1">
    <source>
        <dbReference type="ARBA" id="ARBA00007261"/>
    </source>
</evidence>
<name>A0A9X3ASP1_9GAMM</name>
<keyword evidence="2" id="KW-0732">Signal</keyword>
<dbReference type="InterPro" id="IPR011765">
    <property type="entry name" value="Pept_M16_N"/>
</dbReference>
<evidence type="ECO:0000259" key="3">
    <source>
        <dbReference type="Pfam" id="PF00675"/>
    </source>
</evidence>
<dbReference type="Pfam" id="PF05193">
    <property type="entry name" value="Peptidase_M16_C"/>
    <property type="match status" value="1"/>
</dbReference>
<dbReference type="InterPro" id="IPR007863">
    <property type="entry name" value="Peptidase_M16_C"/>
</dbReference>
<dbReference type="InterPro" id="IPR050361">
    <property type="entry name" value="MPP/UQCRC_Complex"/>
</dbReference>
<evidence type="ECO:0000313" key="5">
    <source>
        <dbReference type="EMBL" id="MCT7944792.1"/>
    </source>
</evidence>
<feature type="domain" description="Peptidase M16 C-terminal" evidence="4">
    <location>
        <begin position="205"/>
        <end position="374"/>
    </location>
</feature>
<comment type="caution">
    <text evidence="5">The sequence shown here is derived from an EMBL/GenBank/DDBJ whole genome shotgun (WGS) entry which is preliminary data.</text>
</comment>
<evidence type="ECO:0000313" key="6">
    <source>
        <dbReference type="Proteomes" id="UP001155604"/>
    </source>
</evidence>
<dbReference type="GO" id="GO:0046872">
    <property type="term" value="F:metal ion binding"/>
    <property type="evidence" value="ECO:0007669"/>
    <property type="project" value="InterPro"/>
</dbReference>
<dbReference type="PANTHER" id="PTHR11851:SF49">
    <property type="entry name" value="MITOCHONDRIAL-PROCESSING PEPTIDASE SUBUNIT ALPHA"/>
    <property type="match status" value="1"/>
</dbReference>
<evidence type="ECO:0000256" key="2">
    <source>
        <dbReference type="SAM" id="SignalP"/>
    </source>
</evidence>
<evidence type="ECO:0000259" key="4">
    <source>
        <dbReference type="Pfam" id="PF05193"/>
    </source>
</evidence>
<protein>
    <submittedName>
        <fullName evidence="5">Insulinase family protein</fullName>
    </submittedName>
</protein>
<organism evidence="5 6">
    <name type="scientific">Shewanella septentrionalis</name>
    <dbReference type="NCBI Taxonomy" id="2952223"/>
    <lineage>
        <taxon>Bacteria</taxon>
        <taxon>Pseudomonadati</taxon>
        <taxon>Pseudomonadota</taxon>
        <taxon>Gammaproteobacteria</taxon>
        <taxon>Alteromonadales</taxon>
        <taxon>Shewanellaceae</taxon>
        <taxon>Shewanella</taxon>
    </lineage>
</organism>
<dbReference type="Pfam" id="PF00675">
    <property type="entry name" value="Peptidase_M16"/>
    <property type="match status" value="1"/>
</dbReference>
<sequence length="472" mass="52824">MRTHIVFFIALATSAFSNSLLAQCRAEYNAQALYALEANLKTYTLENGLTVRLLPMADKQTVTIASQFNLGARNEAEGQSGYAHLFEHMLFKGSENAPGDTYAQQLSALGARFNASTHFDYTNYYVTLPSPALELGLYLEADRFIRPSLNATTVKNQQETVLQEMAQTIDNQPYVRSAMAFLLDQVQGTPYGHGIIGSHEDILQATPESLTAFHRAYYRPDAMQLSLVGKLSPQTLQWIEQNFATWPKPATTEPRFTELNIQPKQVHAELVDERGPWPGLLLAWHTVGKNHPDAAAIQLLEGYLFQNTASAITKMSQHNPAQMLSYSLPFELENHGIANIVLVPRARTSLDALVEKVLGLVAQTQQETLDETSLCALKQVWLNNRLQQLSDTQALATQLSATSVQDKDHPFSAQWQRINAVTAGDIQRVAKQYFTQNYVRVDLLPPWYIRWGKTLLEWLPGDMSDSLEDAVL</sequence>
<dbReference type="Proteomes" id="UP001155604">
    <property type="component" value="Unassembled WGS sequence"/>
</dbReference>
<dbReference type="RefSeq" id="WP_261272038.1">
    <property type="nucleotide sequence ID" value="NZ_JAMTCC010000007.1"/>
</dbReference>
<accession>A0A9X3ASP1</accession>
<dbReference type="AlphaFoldDB" id="A0A9X3ASP1"/>
<dbReference type="EMBL" id="JAMTCC010000007">
    <property type="protein sequence ID" value="MCT7944792.1"/>
    <property type="molecule type" value="Genomic_DNA"/>
</dbReference>
<keyword evidence="6" id="KW-1185">Reference proteome</keyword>
<reference evidence="5" key="1">
    <citation type="journal article" date="2023" name="Int. J. Syst. Evol. Microbiol.">
        <title>&lt;i&gt;Shewanella septentrionalis&lt;/i&gt; sp. nov. and &lt;i&gt;Shewanella holmiensis&lt;/i&gt; sp. nov., isolated from Baltic Sea water and sediments.</title>
        <authorList>
            <person name="Martin-Rodriguez A.J."/>
            <person name="Thorell K."/>
            <person name="Joffre E."/>
            <person name="Jensie-Markopoulos S."/>
            <person name="Moore E.R.B."/>
            <person name="Sjoling A."/>
        </authorList>
    </citation>
    <scope>NUCLEOTIDE SEQUENCE</scope>
    <source>
        <strain evidence="5">SP1W3</strain>
    </source>
</reference>
<proteinExistence type="inferred from homology"/>
<feature type="chain" id="PRO_5040852770" evidence="2">
    <location>
        <begin position="23"/>
        <end position="472"/>
    </location>
</feature>
<comment type="similarity">
    <text evidence="1">Belongs to the peptidase M16 family.</text>
</comment>
<feature type="signal peptide" evidence="2">
    <location>
        <begin position="1"/>
        <end position="22"/>
    </location>
</feature>